<feature type="transmembrane region" description="Helical" evidence="7">
    <location>
        <begin position="253"/>
        <end position="273"/>
    </location>
</feature>
<keyword evidence="4 7" id="KW-0812">Transmembrane</keyword>
<dbReference type="GO" id="GO:0055085">
    <property type="term" value="P:transmembrane transport"/>
    <property type="evidence" value="ECO:0007669"/>
    <property type="project" value="InterPro"/>
</dbReference>
<proteinExistence type="inferred from homology"/>
<evidence type="ECO:0000313" key="9">
    <source>
        <dbReference type="EMBL" id="SMP67372.1"/>
    </source>
</evidence>
<organism evidence="9 10">
    <name type="scientific">Anoxynatronum buryatiense</name>
    <dbReference type="NCBI Taxonomy" id="489973"/>
    <lineage>
        <taxon>Bacteria</taxon>
        <taxon>Bacillati</taxon>
        <taxon>Bacillota</taxon>
        <taxon>Clostridia</taxon>
        <taxon>Eubacteriales</taxon>
        <taxon>Clostridiaceae</taxon>
        <taxon>Anoxynatronum</taxon>
    </lineage>
</organism>
<evidence type="ECO:0000256" key="2">
    <source>
        <dbReference type="ARBA" id="ARBA00022448"/>
    </source>
</evidence>
<evidence type="ECO:0000256" key="5">
    <source>
        <dbReference type="ARBA" id="ARBA00022989"/>
    </source>
</evidence>
<dbReference type="PANTHER" id="PTHR43005:SF1">
    <property type="entry name" value="SPERMIDINE_PUTRESCINE TRANSPORT SYSTEM PERMEASE PROTEIN"/>
    <property type="match status" value="1"/>
</dbReference>
<dbReference type="Pfam" id="PF00528">
    <property type="entry name" value="BPD_transp_1"/>
    <property type="match status" value="1"/>
</dbReference>
<dbReference type="AlphaFoldDB" id="A0AA45WZB9"/>
<dbReference type="GO" id="GO:0005886">
    <property type="term" value="C:plasma membrane"/>
    <property type="evidence" value="ECO:0007669"/>
    <property type="project" value="UniProtKB-SubCell"/>
</dbReference>
<feature type="transmembrane region" description="Helical" evidence="7">
    <location>
        <begin position="97"/>
        <end position="120"/>
    </location>
</feature>
<gene>
    <name evidence="9" type="ORF">SAMN06296020_11561</name>
</gene>
<evidence type="ECO:0000256" key="1">
    <source>
        <dbReference type="ARBA" id="ARBA00004651"/>
    </source>
</evidence>
<keyword evidence="5 7" id="KW-1133">Transmembrane helix</keyword>
<comment type="caution">
    <text evidence="9">The sequence shown here is derived from an EMBL/GenBank/DDBJ whole genome shotgun (WGS) entry which is preliminary data.</text>
</comment>
<evidence type="ECO:0000313" key="10">
    <source>
        <dbReference type="Proteomes" id="UP001158066"/>
    </source>
</evidence>
<protein>
    <submittedName>
        <fullName evidence="9">Carbohydrate ABC transporter membrane protein 1, CUT1 family</fullName>
    </submittedName>
</protein>
<evidence type="ECO:0000256" key="6">
    <source>
        <dbReference type="ARBA" id="ARBA00023136"/>
    </source>
</evidence>
<feature type="transmembrane region" description="Helical" evidence="7">
    <location>
        <begin position="191"/>
        <end position="213"/>
    </location>
</feature>
<dbReference type="SUPFAM" id="SSF161098">
    <property type="entry name" value="MetI-like"/>
    <property type="match status" value="1"/>
</dbReference>
<dbReference type="InterPro" id="IPR035906">
    <property type="entry name" value="MetI-like_sf"/>
</dbReference>
<sequence>MTWIFLTPTVVLFLLLTVYPLFYAAYTSFFRVDYILDQSTFVGIQNYQRIIRDMNFWNAVKNTLIFVVSAVLFELVLGTAFAIFFNKEMKYRKLFRTIVLIPMLLPPITVALTWKMMYAYDQGVLNYLLEVIGLGRIEWLSSTTWALTAIIITDIWQWTPFVFLMVLASLQAIPESLYQSARVSGATSWQCFRYITLPLLKPTLTLALLLRTIDTFRVFDKMYVLTGGGPGNATETITFYIYRYGFRYFHTGYAAAGSIIMVIMVCGVSFLYIRRAFRTANAK</sequence>
<comment type="subcellular location">
    <subcellularLocation>
        <location evidence="1 7">Cell membrane</location>
        <topology evidence="1 7">Multi-pass membrane protein</topology>
    </subcellularLocation>
</comment>
<evidence type="ECO:0000256" key="3">
    <source>
        <dbReference type="ARBA" id="ARBA00022475"/>
    </source>
</evidence>
<evidence type="ECO:0000256" key="4">
    <source>
        <dbReference type="ARBA" id="ARBA00022692"/>
    </source>
</evidence>
<keyword evidence="3" id="KW-1003">Cell membrane</keyword>
<name>A0AA45WZB9_9CLOT</name>
<dbReference type="CDD" id="cd06261">
    <property type="entry name" value="TM_PBP2"/>
    <property type="match status" value="1"/>
</dbReference>
<evidence type="ECO:0000256" key="7">
    <source>
        <dbReference type="RuleBase" id="RU363032"/>
    </source>
</evidence>
<feature type="domain" description="ABC transmembrane type-1" evidence="8">
    <location>
        <begin position="60"/>
        <end position="272"/>
    </location>
</feature>
<keyword evidence="6 7" id="KW-0472">Membrane</keyword>
<dbReference type="InterPro" id="IPR000515">
    <property type="entry name" value="MetI-like"/>
</dbReference>
<keyword evidence="2 7" id="KW-0813">Transport</keyword>
<comment type="similarity">
    <text evidence="7">Belongs to the binding-protein-dependent transport system permease family.</text>
</comment>
<feature type="transmembrane region" description="Helical" evidence="7">
    <location>
        <begin position="145"/>
        <end position="170"/>
    </location>
</feature>
<dbReference type="Gene3D" id="1.10.3720.10">
    <property type="entry name" value="MetI-like"/>
    <property type="match status" value="1"/>
</dbReference>
<dbReference type="Proteomes" id="UP001158066">
    <property type="component" value="Unassembled WGS sequence"/>
</dbReference>
<accession>A0AA45WZB9</accession>
<feature type="transmembrane region" description="Helical" evidence="7">
    <location>
        <begin position="64"/>
        <end position="85"/>
    </location>
</feature>
<keyword evidence="10" id="KW-1185">Reference proteome</keyword>
<reference evidence="9" key="1">
    <citation type="submission" date="2017-05" db="EMBL/GenBank/DDBJ databases">
        <authorList>
            <person name="Varghese N."/>
            <person name="Submissions S."/>
        </authorList>
    </citation>
    <scope>NUCLEOTIDE SEQUENCE</scope>
    <source>
        <strain evidence="9">Su22</strain>
    </source>
</reference>
<dbReference type="PANTHER" id="PTHR43005">
    <property type="entry name" value="BLR7065 PROTEIN"/>
    <property type="match status" value="1"/>
</dbReference>
<dbReference type="EMBL" id="FXUF01000015">
    <property type="protein sequence ID" value="SMP67372.1"/>
    <property type="molecule type" value="Genomic_DNA"/>
</dbReference>
<dbReference type="PROSITE" id="PS50928">
    <property type="entry name" value="ABC_TM1"/>
    <property type="match status" value="1"/>
</dbReference>
<evidence type="ECO:0000259" key="8">
    <source>
        <dbReference type="PROSITE" id="PS50928"/>
    </source>
</evidence>